<keyword evidence="10 11" id="KW-0066">ATP synthesis</keyword>
<evidence type="ECO:0000256" key="4">
    <source>
        <dbReference type="ARBA" id="ARBA00022547"/>
    </source>
</evidence>
<dbReference type="SUPFAM" id="SSF81336">
    <property type="entry name" value="F1F0 ATP synthase subunit A"/>
    <property type="match status" value="1"/>
</dbReference>
<evidence type="ECO:0000256" key="2">
    <source>
        <dbReference type="ARBA" id="ARBA00006810"/>
    </source>
</evidence>
<evidence type="ECO:0000313" key="13">
    <source>
        <dbReference type="EMBL" id="SHE97139.1"/>
    </source>
</evidence>
<organism evidence="13 14">
    <name type="scientific">Seinonella peptonophila</name>
    <dbReference type="NCBI Taxonomy" id="112248"/>
    <lineage>
        <taxon>Bacteria</taxon>
        <taxon>Bacillati</taxon>
        <taxon>Bacillota</taxon>
        <taxon>Bacilli</taxon>
        <taxon>Bacillales</taxon>
        <taxon>Thermoactinomycetaceae</taxon>
        <taxon>Seinonella</taxon>
    </lineage>
</organism>
<dbReference type="Proteomes" id="UP000184476">
    <property type="component" value="Unassembled WGS sequence"/>
</dbReference>
<keyword evidence="8 11" id="KW-0406">Ion transport</keyword>
<keyword evidence="7 11" id="KW-1133">Transmembrane helix</keyword>
<dbReference type="GO" id="GO:0045259">
    <property type="term" value="C:proton-transporting ATP synthase complex"/>
    <property type="evidence" value="ECO:0007669"/>
    <property type="project" value="UniProtKB-KW"/>
</dbReference>
<dbReference type="GO" id="GO:0005886">
    <property type="term" value="C:plasma membrane"/>
    <property type="evidence" value="ECO:0007669"/>
    <property type="project" value="UniProtKB-SubCell"/>
</dbReference>
<feature type="transmembrane region" description="Helical" evidence="11">
    <location>
        <begin position="201"/>
        <end position="221"/>
    </location>
</feature>
<evidence type="ECO:0000256" key="5">
    <source>
        <dbReference type="ARBA" id="ARBA00022692"/>
    </source>
</evidence>
<dbReference type="GO" id="GO:0046933">
    <property type="term" value="F:proton-transporting ATP synthase activity, rotational mechanism"/>
    <property type="evidence" value="ECO:0007669"/>
    <property type="project" value="UniProtKB-UniRule"/>
</dbReference>
<evidence type="ECO:0000256" key="11">
    <source>
        <dbReference type="HAMAP-Rule" id="MF_01393"/>
    </source>
</evidence>
<feature type="transmembrane region" description="Helical" evidence="11">
    <location>
        <begin position="227"/>
        <end position="253"/>
    </location>
</feature>
<feature type="transmembrane region" description="Helical" evidence="11">
    <location>
        <begin position="83"/>
        <end position="107"/>
    </location>
</feature>
<dbReference type="InterPro" id="IPR000568">
    <property type="entry name" value="ATP_synth_F0_asu"/>
</dbReference>
<comment type="similarity">
    <text evidence="2 11 12">Belongs to the ATPase A chain family.</text>
</comment>
<evidence type="ECO:0000256" key="6">
    <source>
        <dbReference type="ARBA" id="ARBA00022781"/>
    </source>
</evidence>
<dbReference type="PANTHER" id="PTHR42823:SF3">
    <property type="entry name" value="ATP SYNTHASE SUBUNIT A, CHLOROPLASTIC"/>
    <property type="match status" value="1"/>
</dbReference>
<dbReference type="InterPro" id="IPR035908">
    <property type="entry name" value="F0_ATP_A_sf"/>
</dbReference>
<dbReference type="CDD" id="cd00310">
    <property type="entry name" value="ATP-synt_Fo_a_6"/>
    <property type="match status" value="1"/>
</dbReference>
<evidence type="ECO:0000256" key="8">
    <source>
        <dbReference type="ARBA" id="ARBA00023065"/>
    </source>
</evidence>
<dbReference type="Gene3D" id="1.20.120.220">
    <property type="entry name" value="ATP synthase, F0 complex, subunit A"/>
    <property type="match status" value="1"/>
</dbReference>
<dbReference type="AlphaFoldDB" id="A0A1M4XUF7"/>
<reference evidence="13 14" key="1">
    <citation type="submission" date="2016-11" db="EMBL/GenBank/DDBJ databases">
        <authorList>
            <person name="Jaros S."/>
            <person name="Januszkiewicz K."/>
            <person name="Wedrychowicz H."/>
        </authorList>
    </citation>
    <scope>NUCLEOTIDE SEQUENCE [LARGE SCALE GENOMIC DNA]</scope>
    <source>
        <strain evidence="13 14">DSM 44666</strain>
    </source>
</reference>
<comment type="subcellular location">
    <subcellularLocation>
        <location evidence="11 12">Cell membrane</location>
        <topology evidence="11 12">Multi-pass membrane protein</topology>
    </subcellularLocation>
    <subcellularLocation>
        <location evidence="1">Membrane</location>
        <topology evidence="1">Multi-pass membrane protein</topology>
    </subcellularLocation>
</comment>
<sequence>MNLLEMEKTPKIGFELGGVPIDFDLTVVITTTVTCLLVFLIVVLAARKLTMVPSGMQNLVEMVIDFTKGIVRSNLDLKTSSRFYGFAFTLFLFLLIANQLGLVFNLVTEHQQPIPFLGIEASNHAEVAGKEASKYAWWKSPTANLNVVFAMAIAITLMAHFIGIKRSPKNYLAHYFQPYPWMVILHLIDEVAKPVTHGMRLWANIFAGEVLIVIMLQASPLMTGLPLILWIGYSLFVGVVQAYVFTTLAFVYLSQKITTDH</sequence>
<feature type="transmembrane region" description="Helical" evidence="11">
    <location>
        <begin position="143"/>
        <end position="164"/>
    </location>
</feature>
<evidence type="ECO:0000256" key="10">
    <source>
        <dbReference type="ARBA" id="ARBA00023310"/>
    </source>
</evidence>
<dbReference type="GO" id="GO:0042777">
    <property type="term" value="P:proton motive force-driven plasma membrane ATP synthesis"/>
    <property type="evidence" value="ECO:0007669"/>
    <property type="project" value="TreeGrafter"/>
</dbReference>
<evidence type="ECO:0000313" key="14">
    <source>
        <dbReference type="Proteomes" id="UP000184476"/>
    </source>
</evidence>
<evidence type="ECO:0000256" key="3">
    <source>
        <dbReference type="ARBA" id="ARBA00022448"/>
    </source>
</evidence>
<evidence type="ECO:0000256" key="12">
    <source>
        <dbReference type="RuleBase" id="RU000483"/>
    </source>
</evidence>
<dbReference type="PANTHER" id="PTHR42823">
    <property type="entry name" value="ATP SYNTHASE SUBUNIT A, CHLOROPLASTIC"/>
    <property type="match status" value="1"/>
</dbReference>
<dbReference type="PRINTS" id="PR00123">
    <property type="entry name" value="ATPASEA"/>
</dbReference>
<dbReference type="NCBIfam" id="TIGR01131">
    <property type="entry name" value="ATP_synt_6_or_A"/>
    <property type="match status" value="1"/>
</dbReference>
<proteinExistence type="inferred from homology"/>
<dbReference type="Pfam" id="PF00119">
    <property type="entry name" value="ATP-synt_A"/>
    <property type="match status" value="1"/>
</dbReference>
<dbReference type="InterPro" id="IPR045082">
    <property type="entry name" value="ATP_syn_F0_a_bact/chloroplast"/>
</dbReference>
<keyword evidence="4 11" id="KW-0138">CF(0)</keyword>
<protein>
    <recommendedName>
        <fullName evidence="11 12">ATP synthase subunit a</fullName>
    </recommendedName>
    <alternativeName>
        <fullName evidence="11">ATP synthase F0 sector subunit a</fullName>
    </alternativeName>
    <alternativeName>
        <fullName evidence="11">F-ATPase subunit 6</fullName>
    </alternativeName>
</protein>
<keyword evidence="3 11" id="KW-0813">Transport</keyword>
<keyword evidence="9 11" id="KW-0472">Membrane</keyword>
<keyword evidence="14" id="KW-1185">Reference proteome</keyword>
<name>A0A1M4XUF7_9BACL</name>
<evidence type="ECO:0000256" key="9">
    <source>
        <dbReference type="ARBA" id="ARBA00023136"/>
    </source>
</evidence>
<dbReference type="InterPro" id="IPR023011">
    <property type="entry name" value="ATP_synth_F0_asu_AS"/>
</dbReference>
<feature type="transmembrane region" description="Helical" evidence="11">
    <location>
        <begin position="25"/>
        <end position="46"/>
    </location>
</feature>
<dbReference type="EMBL" id="FQVL01000005">
    <property type="protein sequence ID" value="SHE97139.1"/>
    <property type="molecule type" value="Genomic_DNA"/>
</dbReference>
<evidence type="ECO:0000256" key="7">
    <source>
        <dbReference type="ARBA" id="ARBA00022989"/>
    </source>
</evidence>
<dbReference type="STRING" id="112248.SAMN05444392_105190"/>
<dbReference type="PROSITE" id="PS00449">
    <property type="entry name" value="ATPASE_A"/>
    <property type="match status" value="1"/>
</dbReference>
<accession>A0A1M4XUF7</accession>
<comment type="function">
    <text evidence="11 12">Key component of the proton channel; it plays a direct role in the translocation of protons across the membrane.</text>
</comment>
<keyword evidence="5 11" id="KW-0812">Transmembrane</keyword>
<dbReference type="HAMAP" id="MF_01393">
    <property type="entry name" value="ATP_synth_a_bact"/>
    <property type="match status" value="1"/>
</dbReference>
<gene>
    <name evidence="11" type="primary">atpB</name>
    <name evidence="13" type="ORF">SAMN05444392_105190</name>
</gene>
<keyword evidence="6 11" id="KW-0375">Hydrogen ion transport</keyword>
<keyword evidence="11" id="KW-1003">Cell membrane</keyword>
<evidence type="ECO:0000256" key="1">
    <source>
        <dbReference type="ARBA" id="ARBA00004141"/>
    </source>
</evidence>